<reference evidence="3 4" key="1">
    <citation type="journal article" date="2015" name="Antonie Van Leeuwenhoek">
        <title>Oceanobacillus bengalensis sp. nov., a bacterium isolated from seawater of the Bay of Bengal.</title>
        <authorList>
            <person name="Yongchang O."/>
            <person name="Xiang W."/>
            <person name="Wang G."/>
        </authorList>
    </citation>
    <scope>NUCLEOTIDE SEQUENCE [LARGE SCALE GENOMIC DNA]</scope>
    <source>
        <strain evidence="3 4">MCCC 1K00260</strain>
    </source>
</reference>
<comment type="caution">
    <text evidence="3">The sequence shown here is derived from an EMBL/GenBank/DDBJ whole genome shotgun (WGS) entry which is preliminary data.</text>
</comment>
<dbReference type="EMBL" id="RBZO01000061">
    <property type="protein sequence ID" value="RKQ11505.1"/>
    <property type="molecule type" value="Genomic_DNA"/>
</dbReference>
<keyword evidence="2" id="KW-0732">Signal</keyword>
<dbReference type="OrthoDB" id="193257at2"/>
<keyword evidence="4" id="KW-1185">Reference proteome</keyword>
<dbReference type="AlphaFoldDB" id="A0A494YR61"/>
<evidence type="ECO:0000256" key="1">
    <source>
        <dbReference type="SAM" id="MobiDB-lite"/>
    </source>
</evidence>
<sequence>MKKKYYVFVSFVLCFILLAACGDGDQETNGESEEVSAEVTSESDEKEDGAAEEKAKEDGLGDFNIQFTGEVVEDGDKFIIEGKSNLIPGSRLVAQILVSEEEVFADTTELVGEDGSFHMELDHHQYGEAQIVVRFDFDSAQDDPVIRHYGDRGQNLEGPFIYKHEVFGEILKKAEVNVSYDPNEQSDLMLKAPEWNELPEDYGDPRVWIEVDEITEDGEFFYLEGRSNLLEGAKITGSFGNNRDEGQIKPDGSFDLQIEYEYIEDKDFVIEFDPLWQWNEIEEAYGSEGQKMVGDLIQTAQFSDKQYVEKIIPWEFE</sequence>
<proteinExistence type="predicted"/>
<gene>
    <name evidence="3" type="ORF">D8M05_19690</name>
</gene>
<accession>A0A494YR61</accession>
<evidence type="ECO:0008006" key="5">
    <source>
        <dbReference type="Google" id="ProtNLM"/>
    </source>
</evidence>
<feature type="chain" id="PRO_5039116096" description="Carboxypeptidase regulatory-like domain-containing protein" evidence="2">
    <location>
        <begin position="20"/>
        <end position="317"/>
    </location>
</feature>
<dbReference type="PROSITE" id="PS51257">
    <property type="entry name" value="PROKAR_LIPOPROTEIN"/>
    <property type="match status" value="1"/>
</dbReference>
<protein>
    <recommendedName>
        <fullName evidence="5">Carboxypeptidase regulatory-like domain-containing protein</fullName>
    </recommendedName>
</protein>
<organism evidence="3 4">
    <name type="scientific">Oceanobacillus bengalensis</name>
    <dbReference type="NCBI Taxonomy" id="1435466"/>
    <lineage>
        <taxon>Bacteria</taxon>
        <taxon>Bacillati</taxon>
        <taxon>Bacillota</taxon>
        <taxon>Bacilli</taxon>
        <taxon>Bacillales</taxon>
        <taxon>Bacillaceae</taxon>
        <taxon>Oceanobacillus</taxon>
    </lineage>
</organism>
<dbReference type="Proteomes" id="UP000281813">
    <property type="component" value="Unassembled WGS sequence"/>
</dbReference>
<feature type="region of interest" description="Disordered" evidence="1">
    <location>
        <begin position="27"/>
        <end position="56"/>
    </location>
</feature>
<dbReference type="RefSeq" id="WP_121134779.1">
    <property type="nucleotide sequence ID" value="NZ_JBHUFK010000011.1"/>
</dbReference>
<evidence type="ECO:0000256" key="2">
    <source>
        <dbReference type="SAM" id="SignalP"/>
    </source>
</evidence>
<evidence type="ECO:0000313" key="3">
    <source>
        <dbReference type="EMBL" id="RKQ11505.1"/>
    </source>
</evidence>
<evidence type="ECO:0000313" key="4">
    <source>
        <dbReference type="Proteomes" id="UP000281813"/>
    </source>
</evidence>
<feature type="compositionally biased region" description="Acidic residues" evidence="1">
    <location>
        <begin position="27"/>
        <end position="47"/>
    </location>
</feature>
<name>A0A494YR61_9BACI</name>
<feature type="signal peptide" evidence="2">
    <location>
        <begin position="1"/>
        <end position="19"/>
    </location>
</feature>